<dbReference type="RefSeq" id="WP_200349733.1">
    <property type="nucleotide sequence ID" value="NZ_BAABHZ010000010.1"/>
</dbReference>
<proteinExistence type="predicted"/>
<dbReference type="EMBL" id="JAENIK010000004">
    <property type="protein sequence ID" value="MBK1814782.1"/>
    <property type="molecule type" value="Genomic_DNA"/>
</dbReference>
<evidence type="ECO:0000256" key="1">
    <source>
        <dbReference type="SAM" id="Coils"/>
    </source>
</evidence>
<dbReference type="InterPro" id="IPR036869">
    <property type="entry name" value="J_dom_sf"/>
</dbReference>
<evidence type="ECO:0000313" key="3">
    <source>
        <dbReference type="EMBL" id="MBK1814782.1"/>
    </source>
</evidence>
<evidence type="ECO:0000256" key="2">
    <source>
        <dbReference type="SAM" id="MobiDB-lite"/>
    </source>
</evidence>
<name>A0A934R122_9BACT</name>
<evidence type="ECO:0000313" key="4">
    <source>
        <dbReference type="Proteomes" id="UP000600139"/>
    </source>
</evidence>
<sequence>MKRRKPMAKPEDKKVLVIRTGRGGALGRTQTEFNRLMKSLEEARARHLNEQKRLDEVLAISINDLMPLVEEINRTNRNIVFHGYKALQTLKLTARCRESFTHLLCGHAENLLNDPVGLGEDDLSELEVILETIEPSQDGKGNEVGMPDQTEFDMFRSMIQQMARNAGVDLDLSGLDANTDPEEFKRLIAGKFDAAEGVSPSPHPAAKPGRKQTKARMEKERKRLELEKAKSRDLKSLFKQLAKAFHPDLEPEPQLKEHKKIWMQRLNTAYAAADLREMLQLEMEWLGEESANLATAGDEKLKVYCMVLKEQIAELKQQTHHLLNEPQYGPLNRFRDPYFGTLAKPETVGRELRLRLAADRLILEALGAGNARARKIINELVDEHQYRLRRMD</sequence>
<comment type="caution">
    <text evidence="3">The sequence shown here is derived from an EMBL/GenBank/DDBJ whole genome shotgun (WGS) entry which is preliminary data.</text>
</comment>
<dbReference type="SUPFAM" id="SSF46565">
    <property type="entry name" value="Chaperone J-domain"/>
    <property type="match status" value="1"/>
</dbReference>
<protein>
    <submittedName>
        <fullName evidence="3">J domain-containing protein</fullName>
    </submittedName>
</protein>
<feature type="coiled-coil region" evidence="1">
    <location>
        <begin position="26"/>
        <end position="57"/>
    </location>
</feature>
<feature type="region of interest" description="Disordered" evidence="2">
    <location>
        <begin position="195"/>
        <end position="216"/>
    </location>
</feature>
<accession>A0A934R122</accession>
<keyword evidence="1" id="KW-0175">Coiled coil</keyword>
<organism evidence="3 4">
    <name type="scientific">Luteolibacter yonseiensis</name>
    <dbReference type="NCBI Taxonomy" id="1144680"/>
    <lineage>
        <taxon>Bacteria</taxon>
        <taxon>Pseudomonadati</taxon>
        <taxon>Verrucomicrobiota</taxon>
        <taxon>Verrucomicrobiia</taxon>
        <taxon>Verrucomicrobiales</taxon>
        <taxon>Verrucomicrobiaceae</taxon>
        <taxon>Luteolibacter</taxon>
    </lineage>
</organism>
<keyword evidence="4" id="KW-1185">Reference proteome</keyword>
<reference evidence="3" key="1">
    <citation type="submission" date="2021-01" db="EMBL/GenBank/DDBJ databases">
        <title>Modified the classification status of verrucomicrobia.</title>
        <authorList>
            <person name="Feng X."/>
        </authorList>
    </citation>
    <scope>NUCLEOTIDE SEQUENCE</scope>
    <source>
        <strain evidence="3">JCM 18052</strain>
    </source>
</reference>
<dbReference type="Proteomes" id="UP000600139">
    <property type="component" value="Unassembled WGS sequence"/>
</dbReference>
<dbReference type="AlphaFoldDB" id="A0A934R122"/>
<gene>
    <name evidence="3" type="ORF">JIN84_04100</name>
</gene>